<comment type="caution">
    <text evidence="2">The sequence shown here is derived from an EMBL/GenBank/DDBJ whole genome shotgun (WGS) entry which is preliminary data.</text>
</comment>
<evidence type="ECO:0000313" key="3">
    <source>
        <dbReference type="Proteomes" id="UP000192411"/>
    </source>
</evidence>
<feature type="compositionally biased region" description="Basic and acidic residues" evidence="1">
    <location>
        <begin position="262"/>
        <end position="278"/>
    </location>
</feature>
<feature type="compositionally biased region" description="Low complexity" evidence="1">
    <location>
        <begin position="293"/>
        <end position="313"/>
    </location>
</feature>
<accession>A0A1X0JYH1</accession>
<dbReference type="STRING" id="75922.BST47_04075"/>
<dbReference type="EMBL" id="MVIM01000002">
    <property type="protein sequence ID" value="ORB67665.1"/>
    <property type="molecule type" value="Genomic_DNA"/>
</dbReference>
<dbReference type="AlphaFoldDB" id="A0A1X0JYH1"/>
<evidence type="ECO:0000313" key="2">
    <source>
        <dbReference type="EMBL" id="ORB67665.1"/>
    </source>
</evidence>
<gene>
    <name evidence="2" type="ORF">BST47_04075</name>
</gene>
<proteinExistence type="predicted"/>
<protein>
    <submittedName>
        <fullName evidence="2">Uncharacterized protein</fullName>
    </submittedName>
</protein>
<feature type="compositionally biased region" description="Polar residues" evidence="1">
    <location>
        <begin position="250"/>
        <end position="261"/>
    </location>
</feature>
<reference evidence="2 3" key="1">
    <citation type="submission" date="2017-02" db="EMBL/GenBank/DDBJ databases">
        <title>The new phylogeny of genus Mycobacterium.</title>
        <authorList>
            <person name="Tortoli E."/>
            <person name="Trovato A."/>
            <person name="Cirillo D.M."/>
        </authorList>
    </citation>
    <scope>NUCLEOTIDE SEQUENCE [LARGE SCALE GENOMIC DNA]</scope>
    <source>
        <strain evidence="2 3">DSM 44338</strain>
    </source>
</reference>
<name>A0A1X0JYH1_9MYCO</name>
<feature type="region of interest" description="Disordered" evidence="1">
    <location>
        <begin position="249"/>
        <end position="313"/>
    </location>
</feature>
<dbReference type="Proteomes" id="UP000192411">
    <property type="component" value="Unassembled WGS sequence"/>
</dbReference>
<feature type="region of interest" description="Disordered" evidence="1">
    <location>
        <begin position="209"/>
        <end position="233"/>
    </location>
</feature>
<evidence type="ECO:0000256" key="1">
    <source>
        <dbReference type="SAM" id="MobiDB-lite"/>
    </source>
</evidence>
<organism evidence="2 3">
    <name type="scientific">Mycolicibacterium tusciae</name>
    <dbReference type="NCBI Taxonomy" id="75922"/>
    <lineage>
        <taxon>Bacteria</taxon>
        <taxon>Bacillati</taxon>
        <taxon>Actinomycetota</taxon>
        <taxon>Actinomycetes</taxon>
        <taxon>Mycobacteriales</taxon>
        <taxon>Mycobacteriaceae</taxon>
        <taxon>Mycolicibacterium</taxon>
    </lineage>
</organism>
<keyword evidence="3" id="KW-1185">Reference proteome</keyword>
<sequence>MVPTALPGVPSVLAVPIAPNLANSIDSLYLAVEPWVQYGFEVATYALAWVPYVGFLSGLIMDGYFFGESIVASAVFNFTDFLRGDGNLVENLVDFGIDVGLAFVWLGLDALNTFIPLPPFCCYPPRPPVQGPFLALDTLTTLMRPAQEKTMELTSIDESAQGTETGLDETAGEQIEGVVNAVTPEEGPPAKTVRELVGELVDRFTGERVKGGVKGGEEQLEEGGVPGQTNPALTAGELTDEHGTVRAQGQVRSSVVATPSTDKTETGPRGGKLNEKLAKLAQSLSPKKPSPNADGQGDPGAGDQAAGDTSGPQ</sequence>